<evidence type="ECO:0000313" key="2">
    <source>
        <dbReference type="EMBL" id="MBD3922962.1"/>
    </source>
</evidence>
<dbReference type="PANTHER" id="PTHR43415:SF5">
    <property type="entry name" value="ACETYLTRANSFERASE"/>
    <property type="match status" value="1"/>
</dbReference>
<reference evidence="2 3" key="1">
    <citation type="submission" date="2020-09" db="EMBL/GenBank/DDBJ databases">
        <title>Paenibacillus sp. strain PR3 16S rRNA gene Genome sequencing and assembly.</title>
        <authorList>
            <person name="Kim J."/>
        </authorList>
    </citation>
    <scope>NUCLEOTIDE SEQUENCE [LARGE SCALE GENOMIC DNA]</scope>
    <source>
        <strain evidence="2 3">PR3</strain>
    </source>
</reference>
<organism evidence="2 3">
    <name type="scientific">Paenibacillus terricola</name>
    <dbReference type="NCBI Taxonomy" id="2763503"/>
    <lineage>
        <taxon>Bacteria</taxon>
        <taxon>Bacillati</taxon>
        <taxon>Bacillota</taxon>
        <taxon>Bacilli</taxon>
        <taxon>Bacillales</taxon>
        <taxon>Paenibacillaceae</taxon>
        <taxon>Paenibacillus</taxon>
    </lineage>
</organism>
<name>A0ABR8N461_9BACL</name>
<keyword evidence="3" id="KW-1185">Reference proteome</keyword>
<dbReference type="Gene3D" id="3.40.630.30">
    <property type="match status" value="1"/>
</dbReference>
<sequence length="112" mass="12794">MDSITNTFNGTVQLCRFNSEKKEAFIGRFLIGSDSDRGRGTGKAALKRLVEIGFGEFELESIKLNVFDFNDAAIRCYQAIGFTQNEFTENVYRSKDGLVWNNIEMMINRESF</sequence>
<dbReference type="RefSeq" id="WP_191207251.1">
    <property type="nucleotide sequence ID" value="NZ_JACXZA010000014.1"/>
</dbReference>
<comment type="caution">
    <text evidence="2">The sequence shown here is derived from an EMBL/GenBank/DDBJ whole genome shotgun (WGS) entry which is preliminary data.</text>
</comment>
<dbReference type="Proteomes" id="UP000609346">
    <property type="component" value="Unassembled WGS sequence"/>
</dbReference>
<dbReference type="InterPro" id="IPR016181">
    <property type="entry name" value="Acyl_CoA_acyltransferase"/>
</dbReference>
<dbReference type="InterPro" id="IPR000182">
    <property type="entry name" value="GNAT_dom"/>
</dbReference>
<dbReference type="SUPFAM" id="SSF55729">
    <property type="entry name" value="Acyl-CoA N-acyltransferases (Nat)"/>
    <property type="match status" value="1"/>
</dbReference>
<gene>
    <name evidence="2" type="ORF">H8B09_29915</name>
</gene>
<protein>
    <submittedName>
        <fullName evidence="2">GNAT family N-acetyltransferase</fullName>
    </submittedName>
</protein>
<dbReference type="PROSITE" id="PS51186">
    <property type="entry name" value="GNAT"/>
    <property type="match status" value="1"/>
</dbReference>
<dbReference type="EMBL" id="JACXZA010000014">
    <property type="protein sequence ID" value="MBD3922962.1"/>
    <property type="molecule type" value="Genomic_DNA"/>
</dbReference>
<dbReference type="PANTHER" id="PTHR43415">
    <property type="entry name" value="SPERMIDINE N(1)-ACETYLTRANSFERASE"/>
    <property type="match status" value="1"/>
</dbReference>
<accession>A0ABR8N461</accession>
<feature type="domain" description="N-acetyltransferase" evidence="1">
    <location>
        <begin position="1"/>
        <end position="110"/>
    </location>
</feature>
<proteinExistence type="predicted"/>
<evidence type="ECO:0000313" key="3">
    <source>
        <dbReference type="Proteomes" id="UP000609346"/>
    </source>
</evidence>
<evidence type="ECO:0000259" key="1">
    <source>
        <dbReference type="PROSITE" id="PS51186"/>
    </source>
</evidence>
<dbReference type="Pfam" id="PF00583">
    <property type="entry name" value="Acetyltransf_1"/>
    <property type="match status" value="1"/>
</dbReference>